<protein>
    <submittedName>
        <fullName evidence="2">Uncharacterized protein</fullName>
    </submittedName>
</protein>
<dbReference type="EMBL" id="OZ019901">
    <property type="protein sequence ID" value="CAK9236581.1"/>
    <property type="molecule type" value="Genomic_DNA"/>
</dbReference>
<gene>
    <name evidence="2" type="ORF">CSSPTR1EN2_LOCUS22981</name>
</gene>
<keyword evidence="3" id="KW-1185">Reference proteome</keyword>
<sequence length="77" mass="8364">MWFWGSGMGMWFLGISNGNVILGSLMGMWYWDLGRGCSFGISDGDVGFWGISYGDVVLGISNGDDEEEAVAMAEEIL</sequence>
<dbReference type="Proteomes" id="UP001497512">
    <property type="component" value="Chromosome 9"/>
</dbReference>
<feature type="transmembrane region" description="Helical" evidence="1">
    <location>
        <begin position="12"/>
        <end position="31"/>
    </location>
</feature>
<name>A0ABP0V2F5_9BRYO</name>
<accession>A0ABP0V2F5</accession>
<keyword evidence="1" id="KW-1133">Transmembrane helix</keyword>
<evidence type="ECO:0000313" key="2">
    <source>
        <dbReference type="EMBL" id="CAK9236581.1"/>
    </source>
</evidence>
<evidence type="ECO:0000256" key="1">
    <source>
        <dbReference type="SAM" id="Phobius"/>
    </source>
</evidence>
<organism evidence="2 3">
    <name type="scientific">Sphagnum troendelagicum</name>
    <dbReference type="NCBI Taxonomy" id="128251"/>
    <lineage>
        <taxon>Eukaryota</taxon>
        <taxon>Viridiplantae</taxon>
        <taxon>Streptophyta</taxon>
        <taxon>Embryophyta</taxon>
        <taxon>Bryophyta</taxon>
        <taxon>Sphagnophytina</taxon>
        <taxon>Sphagnopsida</taxon>
        <taxon>Sphagnales</taxon>
        <taxon>Sphagnaceae</taxon>
        <taxon>Sphagnum</taxon>
    </lineage>
</organism>
<keyword evidence="1" id="KW-0812">Transmembrane</keyword>
<keyword evidence="1" id="KW-0472">Membrane</keyword>
<reference evidence="2" key="1">
    <citation type="submission" date="2024-02" db="EMBL/GenBank/DDBJ databases">
        <authorList>
            <consortium name="ELIXIR-Norway"/>
            <consortium name="Elixir Norway"/>
        </authorList>
    </citation>
    <scope>NUCLEOTIDE SEQUENCE</scope>
</reference>
<evidence type="ECO:0000313" key="3">
    <source>
        <dbReference type="Proteomes" id="UP001497512"/>
    </source>
</evidence>
<proteinExistence type="predicted"/>